<dbReference type="Proteomes" id="UP000250443">
    <property type="component" value="Unassembled WGS sequence"/>
</dbReference>
<evidence type="ECO:0000313" key="1">
    <source>
        <dbReference type="EMBL" id="SPZ02922.1"/>
    </source>
</evidence>
<evidence type="ECO:0000313" key="2">
    <source>
        <dbReference type="Proteomes" id="UP000250443"/>
    </source>
</evidence>
<accession>A0A2X2C2I9</accession>
<dbReference type="RefSeq" id="WP_010797019.1">
    <property type="nucleotide sequence ID" value="NZ_UAUF01000008.1"/>
</dbReference>
<dbReference type="NCBIfam" id="TIGR02610">
    <property type="entry name" value="PHA_gran_rgn"/>
    <property type="match status" value="1"/>
</dbReference>
<dbReference type="EMBL" id="UAUF01000008">
    <property type="protein sequence ID" value="SPZ02922.1"/>
    <property type="molecule type" value="Genomic_DNA"/>
</dbReference>
<organism evidence="1 2">
    <name type="scientific">Pseudomonas luteola</name>
    <dbReference type="NCBI Taxonomy" id="47886"/>
    <lineage>
        <taxon>Bacteria</taxon>
        <taxon>Pseudomonadati</taxon>
        <taxon>Pseudomonadota</taxon>
        <taxon>Gammaproteobacteria</taxon>
        <taxon>Pseudomonadales</taxon>
        <taxon>Pseudomonadaceae</taxon>
        <taxon>Pseudomonas</taxon>
    </lineage>
</organism>
<dbReference type="Pfam" id="PF09650">
    <property type="entry name" value="PHA_gran_rgn"/>
    <property type="match status" value="1"/>
</dbReference>
<reference evidence="1 2" key="1">
    <citation type="submission" date="2018-06" db="EMBL/GenBank/DDBJ databases">
        <authorList>
            <consortium name="Pathogen Informatics"/>
            <person name="Doyle S."/>
        </authorList>
    </citation>
    <scope>NUCLEOTIDE SEQUENCE [LARGE SCALE GENOMIC DNA]</scope>
    <source>
        <strain evidence="1 2">NCTC11842</strain>
    </source>
</reference>
<dbReference type="AlphaFoldDB" id="A0A2X2C2I9"/>
<protein>
    <submittedName>
        <fullName evidence="1">Polyhydroxyalkanoic acid system protein</fullName>
    </submittedName>
</protein>
<dbReference type="InterPro" id="IPR013433">
    <property type="entry name" value="PHA_gran_rgn"/>
</dbReference>
<proteinExistence type="predicted"/>
<name>A0A2X2C2I9_PSELU</name>
<gene>
    <name evidence="1" type="ORF">NCTC11842_00907</name>
</gene>
<sequence length="92" mass="10213">MSQISVERSHSLGLETARAKVGALAEKLTRDYGVECRWEGDTLQFSRTGVDGRIEVGEDKVRVDATLGFFFSALSSQIEHEIEKKLDKALQA</sequence>